<keyword evidence="1" id="KW-1133">Transmembrane helix</keyword>
<evidence type="ECO:0000313" key="2">
    <source>
        <dbReference type="EMBL" id="EEZ71374.1"/>
    </source>
</evidence>
<sequence>MKYRLKIKVEENLMDPENISVSSLNDTPMAPQDFDELKQAVVLLTSPSLTAKMTAIVGSPVEYLLDKLPKGAADKVNQIIQTALHKVFDASVSTMKGEKIGASTKTHKLMAGVTGAVGGFFGFTALAAELPISTAIMMRSILDVARSEGFNINDYQTKLECIAVFGFTVNEDKDDDSAESGYYASRIALSQIMNVTSKELLVLTQGTTAKVIDTSAIGKALAQIIQAVATRLGIPLTEKVAAQLVPGIGAVAGATLNVMFTDFYQDIARGHFIVKRLESKYGESHVRRQFNLIRHQNILSSQ</sequence>
<dbReference type="InterPro" id="IPR024787">
    <property type="entry name" value="EcsC"/>
</dbReference>
<dbReference type="PANTHER" id="PTHR41260:SF1">
    <property type="entry name" value="PROTEIN ECSC"/>
    <property type="match status" value="1"/>
</dbReference>
<gene>
    <name evidence="2" type="ORF">NEICINOT_04444</name>
</gene>
<dbReference type="EMBL" id="ACDY02000008">
    <property type="protein sequence ID" value="EEZ71374.1"/>
    <property type="molecule type" value="Genomic_DNA"/>
</dbReference>
<reference evidence="2 3" key="1">
    <citation type="submission" date="2009-10" db="EMBL/GenBank/DDBJ databases">
        <authorList>
            <person name="Weinstock G."/>
            <person name="Sodergren E."/>
            <person name="Clifton S."/>
            <person name="Fulton L."/>
            <person name="Fulton B."/>
            <person name="Courtney L."/>
            <person name="Fronick C."/>
            <person name="Harrison M."/>
            <person name="Strong C."/>
            <person name="Farmer C."/>
            <person name="Delahaunty K."/>
            <person name="Markovic C."/>
            <person name="Hall O."/>
            <person name="Minx P."/>
            <person name="Tomlinson C."/>
            <person name="Mitreva M."/>
            <person name="Nelson J."/>
            <person name="Hou S."/>
            <person name="Wollam A."/>
            <person name="Pepin K.H."/>
            <person name="Johnson M."/>
            <person name="Bhonagiri V."/>
            <person name="Nash W.E."/>
            <person name="Warren W."/>
            <person name="Chinwalla A."/>
            <person name="Mardis E.R."/>
            <person name="Wilson R.K."/>
        </authorList>
    </citation>
    <scope>NUCLEOTIDE SEQUENCE [LARGE SCALE GENOMIC DNA]</scope>
    <source>
        <strain evidence="2 3">ATCC 14685</strain>
    </source>
</reference>
<accession>D0W452</accession>
<name>D0W452_NEICI</name>
<evidence type="ECO:0000313" key="3">
    <source>
        <dbReference type="Proteomes" id="UP000003294"/>
    </source>
</evidence>
<keyword evidence="1" id="KW-0472">Membrane</keyword>
<comment type="caution">
    <text evidence="2">The sequence shown here is derived from an EMBL/GenBank/DDBJ whole genome shotgun (WGS) entry which is preliminary data.</text>
</comment>
<dbReference type="STRING" id="546262.NEICINOT_04444"/>
<proteinExistence type="predicted"/>
<dbReference type="Pfam" id="PF12787">
    <property type="entry name" value="EcsC"/>
    <property type="match status" value="1"/>
</dbReference>
<dbReference type="PANTHER" id="PTHR41260">
    <property type="entry name" value="PROTEIN ECSC"/>
    <property type="match status" value="1"/>
</dbReference>
<organism evidence="2 3">
    <name type="scientific">Neisseria cinerea ATCC 14685</name>
    <dbReference type="NCBI Taxonomy" id="546262"/>
    <lineage>
        <taxon>Bacteria</taxon>
        <taxon>Pseudomonadati</taxon>
        <taxon>Pseudomonadota</taxon>
        <taxon>Betaproteobacteria</taxon>
        <taxon>Neisseriales</taxon>
        <taxon>Neisseriaceae</taxon>
        <taxon>Neisseria</taxon>
    </lineage>
</organism>
<evidence type="ECO:0000256" key="1">
    <source>
        <dbReference type="SAM" id="Phobius"/>
    </source>
</evidence>
<dbReference type="Proteomes" id="UP000003294">
    <property type="component" value="Unassembled WGS sequence"/>
</dbReference>
<evidence type="ECO:0008006" key="4">
    <source>
        <dbReference type="Google" id="ProtNLM"/>
    </source>
</evidence>
<protein>
    <recommendedName>
        <fullName evidence="4">EcsC family protein</fullName>
    </recommendedName>
</protein>
<dbReference type="eggNOG" id="ENOG502Z7KX">
    <property type="taxonomic scope" value="Bacteria"/>
</dbReference>
<dbReference type="AlphaFoldDB" id="D0W452"/>
<feature type="transmembrane region" description="Helical" evidence="1">
    <location>
        <begin position="109"/>
        <end position="128"/>
    </location>
</feature>
<keyword evidence="1" id="KW-0812">Transmembrane</keyword>